<protein>
    <submittedName>
        <fullName evidence="1">Uncharacterized protein</fullName>
    </submittedName>
</protein>
<evidence type="ECO:0000313" key="1">
    <source>
        <dbReference type="EMBL" id="SUX45667.1"/>
    </source>
</evidence>
<dbReference type="GO" id="GO:0003676">
    <property type="term" value="F:nucleic acid binding"/>
    <property type="evidence" value="ECO:0007669"/>
    <property type="project" value="InterPro"/>
</dbReference>
<evidence type="ECO:0000313" key="2">
    <source>
        <dbReference type="Proteomes" id="UP000254282"/>
    </source>
</evidence>
<name>A0A381FGM1_9FLAO</name>
<proteinExistence type="predicted"/>
<dbReference type="Proteomes" id="UP000254282">
    <property type="component" value="Unassembled WGS sequence"/>
</dbReference>
<dbReference type="Gene3D" id="3.40.1350.10">
    <property type="match status" value="1"/>
</dbReference>
<reference evidence="1 2" key="1">
    <citation type="submission" date="2018-06" db="EMBL/GenBank/DDBJ databases">
        <authorList>
            <consortium name="Pathogen Informatics"/>
            <person name="Doyle S."/>
        </authorList>
    </citation>
    <scope>NUCLEOTIDE SEQUENCE [LARGE SCALE GENOMIC DNA]</scope>
    <source>
        <strain evidence="1 2">NCTC13532</strain>
    </source>
</reference>
<dbReference type="EMBL" id="UFVR01000004">
    <property type="protein sequence ID" value="SUX45667.1"/>
    <property type="molecule type" value="Genomic_DNA"/>
</dbReference>
<dbReference type="InterPro" id="IPR011856">
    <property type="entry name" value="tRNA_endonuc-like_dom_sf"/>
</dbReference>
<accession>A0A381FGM1</accession>
<dbReference type="RefSeq" id="WP_115619740.1">
    <property type="nucleotide sequence ID" value="NZ_UFVR01000004.1"/>
</dbReference>
<dbReference type="AlphaFoldDB" id="A0A381FGM1"/>
<organism evidence="1 2">
    <name type="scientific">Chryseobacterium indoltheticum</name>
    <dbReference type="NCBI Taxonomy" id="254"/>
    <lineage>
        <taxon>Bacteria</taxon>
        <taxon>Pseudomonadati</taxon>
        <taxon>Bacteroidota</taxon>
        <taxon>Flavobacteriia</taxon>
        <taxon>Flavobacteriales</taxon>
        <taxon>Weeksellaceae</taxon>
        <taxon>Chryseobacterium group</taxon>
        <taxon>Chryseobacterium</taxon>
    </lineage>
</organism>
<sequence>MIFKDNTFMKKDGVYYPQIIREVKKSPNFLQPIYEAFTNSLESIELINNPDFNGKITIKVYFLKDLHGDLEFNKIIIEDNGKGFDDTEFNRFLTFKDSRKGFNNKGSGRIQFVHYFNDCEFTSIFRNGSGYKKRNFQISKSKKYVEANNTLTFLKSTIITNESTTGTTLVLSNLYDIKDKQNYLFHIEELKEKLLHHYIQKFCLIKDNFPTISLEQYINDEFDKDISITESDIPSHEKPLDFEVDYYKISLDSSSIEKALRQEKFTIKPFKIHKDQLAENAIKFASKNEIVELDKQKINLTSVSNKDNFEDHRFLFLVSSSYVDERDSDIRGDLRIPTKETFKKDFSLFQEEEIMLEDIEVLSNETIKNAYPEIQKKIEEKLREIEDLKEMFLLNDELLQDLSISLNDTEENILEKFYVAESKQIAKSDSKIKKQMDQLENLDPSSQNYSTDLNNHINNIVKEIPLQNRKALTHYVARRKLVLDLFEKILKNKLVIQNINARNKTEALIHNLIFKQRTSNADTSDLWLINEDFILFEGSSELTLENLEIGGKRIFRNEEDLTEEELDFKNSLKEDRFGKRPDILLFPQEGKCIIIELKSTEAKVSDYISQIQNYATLIRNFSIDEFEFTTFYGYLFGEQINTLDTKAKDPDFKEATHFDYLYRPAKSVAGFFRHRKNQDGTIYTEIMKYSVLLERAKGRNNVFIEKLTQNIFPEIKEDEDLPF</sequence>
<gene>
    <name evidence="1" type="ORF">NCTC13532_01354</name>
</gene>
<dbReference type="InterPro" id="IPR036890">
    <property type="entry name" value="HATPase_C_sf"/>
</dbReference>
<dbReference type="SUPFAM" id="SSF55874">
    <property type="entry name" value="ATPase domain of HSP90 chaperone/DNA topoisomerase II/histidine kinase"/>
    <property type="match status" value="1"/>
</dbReference>